<keyword evidence="7 10" id="KW-0472">Membrane</keyword>
<keyword evidence="11" id="KW-0966">Cell projection</keyword>
<evidence type="ECO:0000256" key="9">
    <source>
        <dbReference type="NCBIfam" id="TIGR01400"/>
    </source>
</evidence>
<dbReference type="OrthoDB" id="9807748at2"/>
<organism evidence="11 12">
    <name type="scientific">Granulicella sibirica</name>
    <dbReference type="NCBI Taxonomy" id="2479048"/>
    <lineage>
        <taxon>Bacteria</taxon>
        <taxon>Pseudomonadati</taxon>
        <taxon>Acidobacteriota</taxon>
        <taxon>Terriglobia</taxon>
        <taxon>Terriglobales</taxon>
        <taxon>Acidobacteriaceae</taxon>
        <taxon>Granulicella</taxon>
    </lineage>
</organism>
<dbReference type="PANTHER" id="PTHR30065">
    <property type="entry name" value="FLAGELLAR BIOSYNTHETIC PROTEIN FLIR"/>
    <property type="match status" value="1"/>
</dbReference>
<keyword evidence="8 10" id="KW-0975">Bacterial flagellum</keyword>
<evidence type="ECO:0000256" key="2">
    <source>
        <dbReference type="ARBA" id="ARBA00009772"/>
    </source>
</evidence>
<keyword evidence="12" id="KW-1185">Reference proteome</keyword>
<evidence type="ECO:0000256" key="7">
    <source>
        <dbReference type="ARBA" id="ARBA00023136"/>
    </source>
</evidence>
<keyword evidence="11" id="KW-0969">Cilium</keyword>
<dbReference type="NCBIfam" id="TIGR01400">
    <property type="entry name" value="fliR"/>
    <property type="match status" value="1"/>
</dbReference>
<dbReference type="PRINTS" id="PR00953">
    <property type="entry name" value="TYPE3IMRPROT"/>
</dbReference>
<comment type="function">
    <text evidence="1 10">Role in flagellar biosynthesis.</text>
</comment>
<feature type="transmembrane region" description="Helical" evidence="10">
    <location>
        <begin position="12"/>
        <end position="30"/>
    </location>
</feature>
<evidence type="ECO:0000256" key="6">
    <source>
        <dbReference type="ARBA" id="ARBA00022989"/>
    </source>
</evidence>
<evidence type="ECO:0000313" key="12">
    <source>
        <dbReference type="Proteomes" id="UP000289437"/>
    </source>
</evidence>
<keyword evidence="4 10" id="KW-1003">Cell membrane</keyword>
<dbReference type="InterPro" id="IPR006303">
    <property type="entry name" value="FliR"/>
</dbReference>
<evidence type="ECO:0000256" key="1">
    <source>
        <dbReference type="ARBA" id="ARBA00002578"/>
    </source>
</evidence>
<evidence type="ECO:0000256" key="3">
    <source>
        <dbReference type="ARBA" id="ARBA00021717"/>
    </source>
</evidence>
<feature type="transmembrane region" description="Helical" evidence="10">
    <location>
        <begin position="164"/>
        <end position="187"/>
    </location>
</feature>
<evidence type="ECO:0000256" key="4">
    <source>
        <dbReference type="ARBA" id="ARBA00022475"/>
    </source>
</evidence>
<evidence type="ECO:0000313" key="11">
    <source>
        <dbReference type="EMBL" id="RXH57263.1"/>
    </source>
</evidence>
<proteinExistence type="inferred from homology"/>
<dbReference type="GO" id="GO:0006605">
    <property type="term" value="P:protein targeting"/>
    <property type="evidence" value="ECO:0007669"/>
    <property type="project" value="UniProtKB-UniRule"/>
</dbReference>
<dbReference type="AlphaFoldDB" id="A0A4Q0T0X7"/>
<comment type="subcellular location">
    <subcellularLocation>
        <location evidence="10">Cell membrane</location>
        <topology evidence="10">Multi-pass membrane protein</topology>
    </subcellularLocation>
    <subcellularLocation>
        <location evidence="10">Bacterial flagellum basal body</location>
    </subcellularLocation>
</comment>
<dbReference type="PANTHER" id="PTHR30065:SF1">
    <property type="entry name" value="SURFACE PRESENTATION OF ANTIGENS PROTEIN SPAR"/>
    <property type="match status" value="1"/>
</dbReference>
<dbReference type="RefSeq" id="WP_128911459.1">
    <property type="nucleotide sequence ID" value="NZ_RDSM01000001.1"/>
</dbReference>
<sequence length="255" mass="27513">MQIPFGDVIEALLAIGVRISGLMLFAPFLGSVVIPARIKAALTLALTFLMYPMISKTLPPQPLSEWPLLVFRELLVGVAIGIATSIVFEAVQMAGQVLSIQMGYSLVNILDPNTQVDTTVVAMFHQSIAMLIFLRLDVHLWLLRAIGNSFGYLPPGAAQLTRPFTLSLIGAGAMILSIGVQIAAPVLSATLLTDIVLGLLGKASPQLPLMVLGPAVKSLLGLTILFTSLKYWPDMFRSLFLNSMGYADRLMHLAR</sequence>
<reference evidence="12" key="2">
    <citation type="submission" date="2019-02" db="EMBL/GenBank/DDBJ databases">
        <title>Granulicella sibirica sp. nov., a psychrotolerant acidobacterium isolated from an organic soil layer in forested tundra, West Siberia.</title>
        <authorList>
            <person name="Oshkin I.Y."/>
            <person name="Kulichevskaya I.S."/>
            <person name="Rijpstra W.I.C."/>
            <person name="Sinninghe Damste J.S."/>
            <person name="Rakitin A.L."/>
            <person name="Ravin N.V."/>
            <person name="Dedysh S.N."/>
        </authorList>
    </citation>
    <scope>NUCLEOTIDE SEQUENCE [LARGE SCALE GENOMIC DNA]</scope>
    <source>
        <strain evidence="12">AF10</strain>
    </source>
</reference>
<evidence type="ECO:0000256" key="5">
    <source>
        <dbReference type="ARBA" id="ARBA00022692"/>
    </source>
</evidence>
<dbReference type="GO" id="GO:0005886">
    <property type="term" value="C:plasma membrane"/>
    <property type="evidence" value="ECO:0007669"/>
    <property type="project" value="UniProtKB-SubCell"/>
</dbReference>
<evidence type="ECO:0000256" key="10">
    <source>
        <dbReference type="RuleBase" id="RU362071"/>
    </source>
</evidence>
<protein>
    <recommendedName>
        <fullName evidence="3 9">Flagellar biosynthetic protein FliR</fullName>
    </recommendedName>
</protein>
<accession>A0A4Q0T0X7</accession>
<dbReference type="EMBL" id="RDSM01000001">
    <property type="protein sequence ID" value="RXH57263.1"/>
    <property type="molecule type" value="Genomic_DNA"/>
</dbReference>
<evidence type="ECO:0000256" key="8">
    <source>
        <dbReference type="ARBA" id="ARBA00023143"/>
    </source>
</evidence>
<feature type="transmembrane region" description="Helical" evidence="10">
    <location>
        <begin position="207"/>
        <end position="229"/>
    </location>
</feature>
<dbReference type="InterPro" id="IPR002010">
    <property type="entry name" value="T3SS_IM_R"/>
</dbReference>
<gene>
    <name evidence="11" type="ORF">GRAN_0573</name>
</gene>
<feature type="transmembrane region" description="Helical" evidence="10">
    <location>
        <begin position="74"/>
        <end position="100"/>
    </location>
</feature>
<keyword evidence="11" id="KW-0282">Flagellum</keyword>
<comment type="similarity">
    <text evidence="2 10">Belongs to the FliR/MopE/SpaR family.</text>
</comment>
<keyword evidence="6 10" id="KW-1133">Transmembrane helix</keyword>
<name>A0A4Q0T0X7_9BACT</name>
<dbReference type="Pfam" id="PF01311">
    <property type="entry name" value="Bac_export_1"/>
    <property type="match status" value="1"/>
</dbReference>
<dbReference type="GO" id="GO:0009425">
    <property type="term" value="C:bacterial-type flagellum basal body"/>
    <property type="evidence" value="ECO:0007669"/>
    <property type="project" value="UniProtKB-SubCell"/>
</dbReference>
<comment type="caution">
    <text evidence="11">The sequence shown here is derived from an EMBL/GenBank/DDBJ whole genome shotgun (WGS) entry which is preliminary data.</text>
</comment>
<keyword evidence="5 10" id="KW-0812">Transmembrane</keyword>
<dbReference type="Proteomes" id="UP000289437">
    <property type="component" value="Unassembled WGS sequence"/>
</dbReference>
<reference evidence="11 12" key="1">
    <citation type="submission" date="2018-11" db="EMBL/GenBank/DDBJ databases">
        <authorList>
            <person name="Mardanov A.V."/>
            <person name="Ravin N.V."/>
            <person name="Dedysh S.N."/>
        </authorList>
    </citation>
    <scope>NUCLEOTIDE SEQUENCE [LARGE SCALE GENOMIC DNA]</scope>
    <source>
        <strain evidence="11 12">AF10</strain>
    </source>
</reference>
<dbReference type="GO" id="GO:0044780">
    <property type="term" value="P:bacterial-type flagellum assembly"/>
    <property type="evidence" value="ECO:0007669"/>
    <property type="project" value="UniProtKB-UniRule"/>
</dbReference>
<feature type="transmembrane region" description="Helical" evidence="10">
    <location>
        <begin position="36"/>
        <end position="54"/>
    </location>
</feature>